<dbReference type="PANTHER" id="PTHR43161:SF26">
    <property type="entry name" value="GALACTITOL 1-PHOSPHATE 5-DEHYDROGENASE"/>
    <property type="match status" value="1"/>
</dbReference>
<evidence type="ECO:0000259" key="8">
    <source>
        <dbReference type="Pfam" id="PF00107"/>
    </source>
</evidence>
<keyword evidence="4 6" id="KW-0862">Zinc</keyword>
<dbReference type="SUPFAM" id="SSF51735">
    <property type="entry name" value="NAD(P)-binding Rossmann-fold domains"/>
    <property type="match status" value="1"/>
</dbReference>
<feature type="domain" description="Alcohol dehydrogenase-like N-terminal" evidence="9">
    <location>
        <begin position="24"/>
        <end position="143"/>
    </location>
</feature>
<dbReference type="PANTHER" id="PTHR43161">
    <property type="entry name" value="SORBITOL DEHYDROGENASE"/>
    <property type="match status" value="1"/>
</dbReference>
<dbReference type="Gene3D" id="3.90.180.10">
    <property type="entry name" value="Medium-chain alcohol dehydrogenases, catalytic domain"/>
    <property type="match status" value="1"/>
</dbReference>
<evidence type="ECO:0000313" key="11">
    <source>
        <dbReference type="Proteomes" id="UP000278673"/>
    </source>
</evidence>
<dbReference type="Pfam" id="PF00107">
    <property type="entry name" value="ADH_zinc_N"/>
    <property type="match status" value="1"/>
</dbReference>
<gene>
    <name evidence="10" type="ORF">EBN88_04425</name>
</gene>
<feature type="region of interest" description="Disordered" evidence="7">
    <location>
        <begin position="340"/>
        <end position="371"/>
    </location>
</feature>
<keyword evidence="3 6" id="KW-0479">Metal-binding</keyword>
<dbReference type="Gene3D" id="3.40.50.720">
    <property type="entry name" value="NAD(P)-binding Rossmann-like Domain"/>
    <property type="match status" value="1"/>
</dbReference>
<evidence type="ECO:0000256" key="2">
    <source>
        <dbReference type="ARBA" id="ARBA00008072"/>
    </source>
</evidence>
<evidence type="ECO:0000259" key="9">
    <source>
        <dbReference type="Pfam" id="PF08240"/>
    </source>
</evidence>
<accession>A0A3M2M771</accession>
<dbReference type="PROSITE" id="PS00059">
    <property type="entry name" value="ADH_ZINC"/>
    <property type="match status" value="1"/>
</dbReference>
<proteinExistence type="inferred from homology"/>
<name>A0A3M2M771_9ACTN</name>
<keyword evidence="11" id="KW-1185">Reference proteome</keyword>
<evidence type="ECO:0000256" key="6">
    <source>
        <dbReference type="RuleBase" id="RU361277"/>
    </source>
</evidence>
<evidence type="ECO:0000256" key="5">
    <source>
        <dbReference type="ARBA" id="ARBA00023002"/>
    </source>
</evidence>
<dbReference type="InterPro" id="IPR013149">
    <property type="entry name" value="ADH-like_C"/>
</dbReference>
<protein>
    <submittedName>
        <fullName evidence="10">Theronine dehydrogenase</fullName>
    </submittedName>
</protein>
<keyword evidence="5" id="KW-0560">Oxidoreductase</keyword>
<dbReference type="Proteomes" id="UP000278673">
    <property type="component" value="Unassembled WGS sequence"/>
</dbReference>
<dbReference type="InterPro" id="IPR002328">
    <property type="entry name" value="ADH_Zn_CS"/>
</dbReference>
<sequence length="371" mass="37562">MRAVRWHGRRDVRYETVPDAPAPGPEEVRVAVAWCGLCGTDLLEYREGPIEIPTRPHPVTGGRAPVVLGHEVSGFVDAVGAGVSGLAPGALVALNALIPCGRCALCAGGAYHLCPDFGHIGMSADGGLAELVTVPARMVVAAPGGLDPAVAALAEPFAVAWHLVRRLGRPGGREGLIVGAGSIGLATALILRAEGDAVTLADVGEERLAVPRALGLPTRRADLDPPASAADLTVDCTGTGPGFALACAAARPGGTVGLAGLPGAPVPFDVAAAAKRELTLVGSMSHQTTADLRPALAFLAQHAEAAAALVTGRVPLSDAVTGGLDVLTGAERGRHIKILVAANPTDNDRNGSESGSKVGQKPGSPNKERRR</sequence>
<comment type="cofactor">
    <cofactor evidence="1 6">
        <name>Zn(2+)</name>
        <dbReference type="ChEBI" id="CHEBI:29105"/>
    </cofactor>
</comment>
<feature type="domain" description="Alcohol dehydrogenase-like C-terminal" evidence="8">
    <location>
        <begin position="183"/>
        <end position="300"/>
    </location>
</feature>
<dbReference type="AlphaFoldDB" id="A0A3M2M771"/>
<dbReference type="Pfam" id="PF08240">
    <property type="entry name" value="ADH_N"/>
    <property type="match status" value="1"/>
</dbReference>
<evidence type="ECO:0000313" key="10">
    <source>
        <dbReference type="EMBL" id="RMI44830.1"/>
    </source>
</evidence>
<dbReference type="RefSeq" id="WP_122182464.1">
    <property type="nucleotide sequence ID" value="NZ_RFFJ01000012.1"/>
</dbReference>
<reference evidence="10 11" key="1">
    <citation type="submission" date="2018-10" db="EMBL/GenBank/DDBJ databases">
        <title>Isolation, diversity and antifungal activity of actinobacteria from wheat.</title>
        <authorList>
            <person name="Han C."/>
        </authorList>
    </citation>
    <scope>NUCLEOTIDE SEQUENCE [LARGE SCALE GENOMIC DNA]</scope>
    <source>
        <strain evidence="10 11">NEAU-YY642</strain>
    </source>
</reference>
<dbReference type="InterPro" id="IPR036291">
    <property type="entry name" value="NAD(P)-bd_dom_sf"/>
</dbReference>
<dbReference type="EMBL" id="RFFJ01000012">
    <property type="protein sequence ID" value="RMI44830.1"/>
    <property type="molecule type" value="Genomic_DNA"/>
</dbReference>
<evidence type="ECO:0000256" key="3">
    <source>
        <dbReference type="ARBA" id="ARBA00022723"/>
    </source>
</evidence>
<evidence type="ECO:0000256" key="7">
    <source>
        <dbReference type="SAM" id="MobiDB-lite"/>
    </source>
</evidence>
<evidence type="ECO:0000256" key="1">
    <source>
        <dbReference type="ARBA" id="ARBA00001947"/>
    </source>
</evidence>
<comment type="caution">
    <text evidence="10">The sequence shown here is derived from an EMBL/GenBank/DDBJ whole genome shotgun (WGS) entry which is preliminary data.</text>
</comment>
<dbReference type="GO" id="GO:0008270">
    <property type="term" value="F:zinc ion binding"/>
    <property type="evidence" value="ECO:0007669"/>
    <property type="project" value="InterPro"/>
</dbReference>
<organism evidence="10 11">
    <name type="scientific">Streptomyces triticirhizae</name>
    <dbReference type="NCBI Taxonomy" id="2483353"/>
    <lineage>
        <taxon>Bacteria</taxon>
        <taxon>Bacillati</taxon>
        <taxon>Actinomycetota</taxon>
        <taxon>Actinomycetes</taxon>
        <taxon>Kitasatosporales</taxon>
        <taxon>Streptomycetaceae</taxon>
        <taxon>Streptomyces</taxon>
    </lineage>
</organism>
<comment type="similarity">
    <text evidence="2 6">Belongs to the zinc-containing alcohol dehydrogenase family.</text>
</comment>
<dbReference type="InterPro" id="IPR013154">
    <property type="entry name" value="ADH-like_N"/>
</dbReference>
<dbReference type="SUPFAM" id="SSF50129">
    <property type="entry name" value="GroES-like"/>
    <property type="match status" value="1"/>
</dbReference>
<evidence type="ECO:0000256" key="4">
    <source>
        <dbReference type="ARBA" id="ARBA00022833"/>
    </source>
</evidence>
<dbReference type="InterPro" id="IPR011032">
    <property type="entry name" value="GroES-like_sf"/>
</dbReference>
<dbReference type="GO" id="GO:0016491">
    <property type="term" value="F:oxidoreductase activity"/>
    <property type="evidence" value="ECO:0007669"/>
    <property type="project" value="UniProtKB-KW"/>
</dbReference>